<dbReference type="RefSeq" id="WP_136006982.1">
    <property type="nucleotide sequence ID" value="NZ_SRYR01000004.1"/>
</dbReference>
<organism evidence="8 9">
    <name type="scientific">Clostridium sartagoforme</name>
    <dbReference type="NCBI Taxonomy" id="84031"/>
    <lineage>
        <taxon>Bacteria</taxon>
        <taxon>Bacillati</taxon>
        <taxon>Bacillota</taxon>
        <taxon>Clostridia</taxon>
        <taxon>Eubacteriales</taxon>
        <taxon>Clostridiaceae</taxon>
        <taxon>Clostridium</taxon>
    </lineage>
</organism>
<feature type="transmembrane region" description="Helical" evidence="6">
    <location>
        <begin position="153"/>
        <end position="176"/>
    </location>
</feature>
<accession>A0A4S2DM34</accession>
<feature type="domain" description="ABC3 transporter permease C-terminal" evidence="7">
    <location>
        <begin position="64"/>
        <end position="185"/>
    </location>
</feature>
<keyword evidence="9" id="KW-1185">Reference proteome</keyword>
<feature type="transmembrane region" description="Helical" evidence="6">
    <location>
        <begin position="233"/>
        <end position="257"/>
    </location>
</feature>
<evidence type="ECO:0000313" key="8">
    <source>
        <dbReference type="EMBL" id="TGY42074.1"/>
    </source>
</evidence>
<gene>
    <name evidence="8" type="ORF">E5347_10075</name>
</gene>
<evidence type="ECO:0000313" key="9">
    <source>
        <dbReference type="Proteomes" id="UP000306888"/>
    </source>
</evidence>
<dbReference type="AlphaFoldDB" id="A0A4S2DM34"/>
<protein>
    <submittedName>
        <fullName evidence="8">ABC transporter permease</fullName>
    </submittedName>
</protein>
<keyword evidence="4 6" id="KW-1133">Transmembrane helix</keyword>
<feature type="transmembrane region" description="Helical" evidence="6">
    <location>
        <begin position="608"/>
        <end position="629"/>
    </location>
</feature>
<feature type="transmembrane region" description="Helical" evidence="6">
    <location>
        <begin position="554"/>
        <end position="576"/>
    </location>
</feature>
<keyword evidence="3 6" id="KW-0812">Transmembrane</keyword>
<reference evidence="8 9" key="1">
    <citation type="submission" date="2019-04" db="EMBL/GenBank/DDBJ databases">
        <title>Microbes associate with the intestines of laboratory mice.</title>
        <authorList>
            <person name="Navarre W."/>
            <person name="Wong E."/>
            <person name="Huang K."/>
            <person name="Tropini C."/>
            <person name="Ng K."/>
            <person name="Yu B."/>
        </authorList>
    </citation>
    <scope>NUCLEOTIDE SEQUENCE [LARGE SCALE GENOMIC DNA]</scope>
    <source>
        <strain evidence="8 9">NM50_B9-20</strain>
    </source>
</reference>
<comment type="caution">
    <text evidence="8">The sequence shown here is derived from an EMBL/GenBank/DDBJ whole genome shotgun (WGS) entry which is preliminary data.</text>
</comment>
<dbReference type="PANTHER" id="PTHR46795">
    <property type="entry name" value="ABC TRANSPORTER PERMEASE-RELATED-RELATED"/>
    <property type="match status" value="1"/>
</dbReference>
<feature type="transmembrane region" description="Helical" evidence="6">
    <location>
        <begin position="206"/>
        <end position="227"/>
    </location>
</feature>
<evidence type="ECO:0000256" key="6">
    <source>
        <dbReference type="SAM" id="Phobius"/>
    </source>
</evidence>
<comment type="subcellular location">
    <subcellularLocation>
        <location evidence="1">Cell membrane</location>
        <topology evidence="1">Multi-pass membrane protein</topology>
    </subcellularLocation>
</comment>
<evidence type="ECO:0000256" key="4">
    <source>
        <dbReference type="ARBA" id="ARBA00022989"/>
    </source>
</evidence>
<dbReference type="OrthoDB" id="9781780at2"/>
<feature type="transmembrane region" description="Helical" evidence="6">
    <location>
        <begin position="57"/>
        <end position="78"/>
    </location>
</feature>
<evidence type="ECO:0000256" key="1">
    <source>
        <dbReference type="ARBA" id="ARBA00004651"/>
    </source>
</evidence>
<proteinExistence type="predicted"/>
<dbReference type="InterPro" id="IPR052536">
    <property type="entry name" value="ABC-4_Integral_Memb_Prot"/>
</dbReference>
<dbReference type="PANTHER" id="PTHR46795:SF3">
    <property type="entry name" value="ABC TRANSPORTER PERMEASE"/>
    <property type="match status" value="1"/>
</dbReference>
<dbReference type="InterPro" id="IPR003838">
    <property type="entry name" value="ABC3_permease_C"/>
</dbReference>
<keyword evidence="5 6" id="KW-0472">Membrane</keyword>
<evidence type="ECO:0000256" key="5">
    <source>
        <dbReference type="ARBA" id="ARBA00023136"/>
    </source>
</evidence>
<keyword evidence="2" id="KW-1003">Cell membrane</keyword>
<sequence>MFFKHIFKNAKKSRKENGLYFGSLIVAIVSFYVLLSLEDQDVISFLRTMESDAIQKLMILIKLVYVLSLFFLFFLIYFSSRYHLERRKKEFGMYQMLGMRRGKIFGLLMGETIYNSLISLLIGIPIALFLTELISLATIKIIGIGIIGHQFKFSYTGIIGTVIGFLLVQIIAMILLSISISKKEPLDLIKKDSSKKQIISSEKSRWIYLIIGVILLIIAYLVAILLLKSLNLVVAIIVLVTGITGTFMFFKGISALIGNTLNKRSEKSSGLFTFTMRQIQENIFFESNTLAFSSLLVLLSMICIAFGASVAISNQDNTNRTVDFSITASEEEIKETINTLDLNSYVENYYPVYLDSMRASLNSGDNEVLEFSWEGFRQKIEKMPESKSKKIILQYLTTDNYPYIISLESFNKMREASGKENLILENNEVAFYSNSGFYSEDFINEVLKENPYIIIQGEKYDLAKEYYIDNIVADRAITLSNALIVSDDLYKNLIGNTDYPIWNLNINNNLVEEKGLMQAISEVNEILSESGLQYESYLQGMGRNLFYIVTGSYLTLYLGIIFLIIGNTMIGIKFLIQLSSTKERYEILLKLGAEKSEVFKSAKSQVRIFFGLVIGASLISSIFGIWAMFNSFLNEESKKLLVYIGPIASVIIIMLVIVELIYIKIIDRTSYKEINSLNVFDRG</sequence>
<evidence type="ECO:0000256" key="3">
    <source>
        <dbReference type="ARBA" id="ARBA00022692"/>
    </source>
</evidence>
<name>A0A4S2DM34_9CLOT</name>
<dbReference type="Proteomes" id="UP000306888">
    <property type="component" value="Unassembled WGS sequence"/>
</dbReference>
<dbReference type="EMBL" id="SRYR01000004">
    <property type="protein sequence ID" value="TGY42074.1"/>
    <property type="molecule type" value="Genomic_DNA"/>
</dbReference>
<evidence type="ECO:0000259" key="7">
    <source>
        <dbReference type="Pfam" id="PF02687"/>
    </source>
</evidence>
<dbReference type="Pfam" id="PF02687">
    <property type="entry name" value="FtsX"/>
    <property type="match status" value="1"/>
</dbReference>
<evidence type="ECO:0000256" key="2">
    <source>
        <dbReference type="ARBA" id="ARBA00022475"/>
    </source>
</evidence>
<feature type="transmembrane region" description="Helical" evidence="6">
    <location>
        <begin position="641"/>
        <end position="663"/>
    </location>
</feature>
<feature type="transmembrane region" description="Helical" evidence="6">
    <location>
        <begin position="20"/>
        <end position="37"/>
    </location>
</feature>
<dbReference type="GO" id="GO:0005886">
    <property type="term" value="C:plasma membrane"/>
    <property type="evidence" value="ECO:0007669"/>
    <property type="project" value="UniProtKB-SubCell"/>
</dbReference>
<feature type="transmembrane region" description="Helical" evidence="6">
    <location>
        <begin position="290"/>
        <end position="312"/>
    </location>
</feature>